<organism evidence="3 4">
    <name type="scientific">Renibacterium salmoninarum (strain ATCC 33209 / DSM 20767 / JCM 11484 / NBRC 15589 / NCIMB 2235)</name>
    <dbReference type="NCBI Taxonomy" id="288705"/>
    <lineage>
        <taxon>Bacteria</taxon>
        <taxon>Bacillati</taxon>
        <taxon>Actinomycetota</taxon>
        <taxon>Actinomycetes</taxon>
        <taxon>Micrococcales</taxon>
        <taxon>Micrococcaceae</taxon>
        <taxon>Renibacterium</taxon>
    </lineage>
</organism>
<keyword evidence="1" id="KW-0067">ATP-binding</keyword>
<dbReference type="STRING" id="288705.RSal33209_3281"/>
<dbReference type="InterPro" id="IPR003806">
    <property type="entry name" value="ATP-grasp_PylC-type"/>
</dbReference>
<name>A9WUX4_RENSM</name>
<dbReference type="EMBL" id="CP000910">
    <property type="protein sequence ID" value="ABY24995.1"/>
    <property type="molecule type" value="Genomic_DNA"/>
</dbReference>
<dbReference type="eggNOG" id="COG2232">
    <property type="taxonomic scope" value="Bacteria"/>
</dbReference>
<keyword evidence="4" id="KW-1185">Reference proteome</keyword>
<dbReference type="PROSITE" id="PS50975">
    <property type="entry name" value="ATP_GRASP"/>
    <property type="match status" value="1"/>
</dbReference>
<dbReference type="Proteomes" id="UP000002007">
    <property type="component" value="Chromosome"/>
</dbReference>
<feature type="domain" description="ATP-grasp" evidence="2">
    <location>
        <begin position="42"/>
        <end position="120"/>
    </location>
</feature>
<dbReference type="HOGENOM" id="CLU_1069093_0_0_11"/>
<evidence type="ECO:0000313" key="4">
    <source>
        <dbReference type="Proteomes" id="UP000002007"/>
    </source>
</evidence>
<evidence type="ECO:0000313" key="3">
    <source>
        <dbReference type="EMBL" id="ABY24995.1"/>
    </source>
</evidence>
<dbReference type="Gene3D" id="3.30.470.20">
    <property type="entry name" value="ATP-grasp fold, B domain"/>
    <property type="match status" value="1"/>
</dbReference>
<reference evidence="4" key="1">
    <citation type="journal article" date="2008" name="J. Bacteriol.">
        <title>Genome sequence of the fish pathogen Renibacterium salmoninarum suggests reductive evolution away from an environmental Arthrobacter ancestor.</title>
        <authorList>
            <person name="Wiens G.D."/>
            <person name="Rockey D.D."/>
            <person name="Wu Z."/>
            <person name="Chang J."/>
            <person name="Levy R."/>
            <person name="Crane S."/>
            <person name="Chen D.S."/>
            <person name="Capri G.R."/>
            <person name="Burnett J.R."/>
            <person name="Sudheesh P.S."/>
            <person name="Schipma M.J."/>
            <person name="Burd H."/>
            <person name="Bhattacharyya A."/>
            <person name="Rhodes L.D."/>
            <person name="Kaul R."/>
            <person name="Strom M.S."/>
        </authorList>
    </citation>
    <scope>NUCLEOTIDE SEQUENCE [LARGE SCALE GENOMIC DNA]</scope>
    <source>
        <strain evidence="4">ATCC 33209 / DSM 20767 / JCM 11484 / NBRC 15589 / NCIMB 2235</strain>
    </source>
</reference>
<dbReference type="SUPFAM" id="SSF56059">
    <property type="entry name" value="Glutathione synthetase ATP-binding domain-like"/>
    <property type="match status" value="1"/>
</dbReference>
<dbReference type="KEGG" id="rsa:RSal33209_3281"/>
<dbReference type="InterPro" id="IPR011761">
    <property type="entry name" value="ATP-grasp"/>
</dbReference>
<protein>
    <submittedName>
        <fullName evidence="3">Possible carbamoyl phosphate synthase-inactivated</fullName>
    </submittedName>
</protein>
<dbReference type="GO" id="GO:0046872">
    <property type="term" value="F:metal ion binding"/>
    <property type="evidence" value="ECO:0007669"/>
    <property type="project" value="InterPro"/>
</dbReference>
<dbReference type="RefSeq" id="WP_012246635.1">
    <property type="nucleotide sequence ID" value="NC_010168.1"/>
</dbReference>
<gene>
    <name evidence="3" type="ordered locus">RSal33209_3281</name>
</gene>
<sequence>MAGEELCLSSVFQSGQLRAAVVYRPLWRAGQRNRGSGTLFSPLALDDPLAIETIRIARKIAVELGYTGFLGLDLINTSRGLVAIECNPRPTSGVHLFESGLAQAVFDKIEPTNLMLPSISTKRRRLSLVSPARLVTDYRAWRESADVLAPLVPLRQQVRVATSLLTTAVRQRISPLAVSTWDLEYNGIKPGPQEAECSYPAEPHEDDGWPGQAVNTLTVQTNGEISNVCSTVASLRIDGELLPATVPASPAFTQAYVVSP</sequence>
<accession>A9WUX4</accession>
<keyword evidence="1" id="KW-0547">Nucleotide-binding</keyword>
<dbReference type="Pfam" id="PF02655">
    <property type="entry name" value="ATP-grasp_3"/>
    <property type="match status" value="1"/>
</dbReference>
<evidence type="ECO:0000256" key="1">
    <source>
        <dbReference type="PROSITE-ProRule" id="PRU00409"/>
    </source>
</evidence>
<proteinExistence type="predicted"/>
<dbReference type="GO" id="GO:0005524">
    <property type="term" value="F:ATP binding"/>
    <property type="evidence" value="ECO:0007669"/>
    <property type="project" value="UniProtKB-UniRule"/>
</dbReference>
<evidence type="ECO:0000259" key="2">
    <source>
        <dbReference type="PROSITE" id="PS50975"/>
    </source>
</evidence>
<dbReference type="AlphaFoldDB" id="A9WUX4"/>